<reference evidence="3 4" key="2">
    <citation type="submission" date="2018-06" db="EMBL/GenBank/DDBJ databases">
        <title>Metagenomic assembly of (sub)arctic Cyanobacteria and their associated microbiome from non-axenic cultures.</title>
        <authorList>
            <person name="Baurain D."/>
        </authorList>
    </citation>
    <scope>NUCLEOTIDE SEQUENCE [LARGE SCALE GENOMIC DNA]</scope>
    <source>
        <strain evidence="3">ULC027bin1</strain>
    </source>
</reference>
<keyword evidence="1" id="KW-0863">Zinc-finger</keyword>
<evidence type="ECO:0000313" key="3">
    <source>
        <dbReference type="EMBL" id="PZO56080.1"/>
    </source>
</evidence>
<dbReference type="PANTHER" id="PTHR38133">
    <property type="entry name" value="SLR1429 PROTEIN"/>
    <property type="match status" value="1"/>
</dbReference>
<dbReference type="EMBL" id="QBMP01000081">
    <property type="protein sequence ID" value="PZO56080.1"/>
    <property type="molecule type" value="Genomic_DNA"/>
</dbReference>
<protein>
    <recommendedName>
        <fullName evidence="2">SWIM-type domain-containing protein</fullName>
    </recommendedName>
</protein>
<evidence type="ECO:0000259" key="2">
    <source>
        <dbReference type="PROSITE" id="PS50966"/>
    </source>
</evidence>
<reference evidence="4" key="1">
    <citation type="submission" date="2018-04" db="EMBL/GenBank/DDBJ databases">
        <authorList>
            <person name="Cornet L."/>
        </authorList>
    </citation>
    <scope>NUCLEOTIDE SEQUENCE [LARGE SCALE GENOMIC DNA]</scope>
</reference>
<name>A0A2W4XFL7_9CYAN</name>
<dbReference type="Pfam" id="PF04434">
    <property type="entry name" value="SWIM"/>
    <property type="match status" value="1"/>
</dbReference>
<gene>
    <name evidence="3" type="ORF">DCF15_09515</name>
</gene>
<dbReference type="InterPro" id="IPR007527">
    <property type="entry name" value="Znf_SWIM"/>
</dbReference>
<feature type="domain" description="SWIM-type" evidence="2">
    <location>
        <begin position="116"/>
        <end position="151"/>
    </location>
</feature>
<evidence type="ECO:0000313" key="4">
    <source>
        <dbReference type="Proteomes" id="UP000249794"/>
    </source>
</evidence>
<dbReference type="PANTHER" id="PTHR38133:SF1">
    <property type="entry name" value="SLR1429 PROTEIN"/>
    <property type="match status" value="1"/>
</dbReference>
<evidence type="ECO:0000256" key="1">
    <source>
        <dbReference type="PROSITE-ProRule" id="PRU00325"/>
    </source>
</evidence>
<accession>A0A2W4XFL7</accession>
<keyword evidence="1" id="KW-0479">Metal-binding</keyword>
<proteinExistence type="predicted"/>
<dbReference type="AlphaFoldDB" id="A0A2W4XFL7"/>
<dbReference type="GO" id="GO:0008270">
    <property type="term" value="F:zinc ion binding"/>
    <property type="evidence" value="ECO:0007669"/>
    <property type="project" value="UniProtKB-KW"/>
</dbReference>
<comment type="caution">
    <text evidence="3">The sequence shown here is derived from an EMBL/GenBank/DDBJ whole genome shotgun (WGS) entry which is preliminary data.</text>
</comment>
<keyword evidence="1" id="KW-0862">Zinc</keyword>
<dbReference type="PROSITE" id="PS50966">
    <property type="entry name" value="ZF_SWIM"/>
    <property type="match status" value="1"/>
</dbReference>
<sequence>MSKTTRTWWGQTFLTALEQFTDSGRLSRGRSYANGRKVQHFEINSEQVTAQVRGSVNPYYGVYEEPLYTTTLEFQPISRAKWTAAIALMATKVSTLSQLLIGEIPDNIEASFAPLGISLLPHQKGDFSSHCTCPDWSNPCKHVAGLYYLVAAELDRDPIKLFELRGLSREDLHAELSKTPLGTALSAELAAEPKPIEPAESLYTRPQLISAEIFAQTATVKTLKTFWQGATPLPTEVEDPQPSQVSAILIKKQGDFPAFWDRDNSFIEAMEEFYTRVRTKNSDILS</sequence>
<dbReference type="Proteomes" id="UP000249794">
    <property type="component" value="Unassembled WGS sequence"/>
</dbReference>
<organism evidence="3 4">
    <name type="scientific">Phormidesmis priestleyi</name>
    <dbReference type="NCBI Taxonomy" id="268141"/>
    <lineage>
        <taxon>Bacteria</taxon>
        <taxon>Bacillati</taxon>
        <taxon>Cyanobacteriota</taxon>
        <taxon>Cyanophyceae</taxon>
        <taxon>Leptolyngbyales</taxon>
        <taxon>Leptolyngbyaceae</taxon>
        <taxon>Phormidesmis</taxon>
    </lineage>
</organism>